<keyword evidence="3" id="KW-1185">Reference proteome</keyword>
<reference evidence="2 3" key="1">
    <citation type="submission" date="2021-11" db="EMBL/GenBank/DDBJ databases">
        <authorList>
            <person name="Oh E.-T."/>
            <person name="Kim S.-B."/>
        </authorList>
    </citation>
    <scope>NUCLEOTIDE SEQUENCE [LARGE SCALE GENOMIC DNA]</scope>
    <source>
        <strain evidence="2 3">MMS20-SJTN17</strain>
    </source>
</reference>
<feature type="signal peptide" evidence="1">
    <location>
        <begin position="1"/>
        <end position="23"/>
    </location>
</feature>
<gene>
    <name evidence="2" type="ORF">LJ655_23890</name>
</gene>
<name>A0ABS8KKF8_9BURK</name>
<organism evidence="2 3">
    <name type="scientific">Paraburkholderia translucens</name>
    <dbReference type="NCBI Taxonomy" id="2886945"/>
    <lineage>
        <taxon>Bacteria</taxon>
        <taxon>Pseudomonadati</taxon>
        <taxon>Pseudomonadota</taxon>
        <taxon>Betaproteobacteria</taxon>
        <taxon>Burkholderiales</taxon>
        <taxon>Burkholderiaceae</taxon>
        <taxon>Paraburkholderia</taxon>
    </lineage>
</organism>
<proteinExistence type="predicted"/>
<dbReference type="EMBL" id="JAJITC010000015">
    <property type="protein sequence ID" value="MCC8404877.1"/>
    <property type="molecule type" value="Genomic_DNA"/>
</dbReference>
<dbReference type="Proteomes" id="UP001430614">
    <property type="component" value="Unassembled WGS sequence"/>
</dbReference>
<comment type="caution">
    <text evidence="2">The sequence shown here is derived from an EMBL/GenBank/DDBJ whole genome shotgun (WGS) entry which is preliminary data.</text>
</comment>
<evidence type="ECO:0008006" key="4">
    <source>
        <dbReference type="Google" id="ProtNLM"/>
    </source>
</evidence>
<keyword evidence="1" id="KW-0732">Signal</keyword>
<feature type="chain" id="PRO_5046190401" description="Lipoprotein" evidence="1">
    <location>
        <begin position="24"/>
        <end position="46"/>
    </location>
</feature>
<sequence length="46" mass="4690">MKRAASARVSMLAFVLTAGCASAARGAVFRREEAALLLTCCTIGSG</sequence>
<evidence type="ECO:0000313" key="2">
    <source>
        <dbReference type="EMBL" id="MCC8404877.1"/>
    </source>
</evidence>
<protein>
    <recommendedName>
        <fullName evidence="4">Lipoprotein</fullName>
    </recommendedName>
</protein>
<evidence type="ECO:0000313" key="3">
    <source>
        <dbReference type="Proteomes" id="UP001430614"/>
    </source>
</evidence>
<evidence type="ECO:0000256" key="1">
    <source>
        <dbReference type="SAM" id="SignalP"/>
    </source>
</evidence>
<dbReference type="RefSeq" id="WP_230563687.1">
    <property type="nucleotide sequence ID" value="NZ_JAJITC010000015.1"/>
</dbReference>
<accession>A0ABS8KKF8</accession>
<dbReference type="PROSITE" id="PS51257">
    <property type="entry name" value="PROKAR_LIPOPROTEIN"/>
    <property type="match status" value="1"/>
</dbReference>